<evidence type="ECO:0000313" key="3">
    <source>
        <dbReference type="Proteomes" id="UP001391051"/>
    </source>
</evidence>
<keyword evidence="3" id="KW-1185">Reference proteome</keyword>
<feature type="region of interest" description="Disordered" evidence="1">
    <location>
        <begin position="62"/>
        <end position="87"/>
    </location>
</feature>
<dbReference type="EMBL" id="JAQQWE010000005">
    <property type="protein sequence ID" value="KAK7952184.1"/>
    <property type="molecule type" value="Genomic_DNA"/>
</dbReference>
<evidence type="ECO:0000313" key="2">
    <source>
        <dbReference type="EMBL" id="KAK7952184.1"/>
    </source>
</evidence>
<dbReference type="RefSeq" id="XP_066700246.1">
    <property type="nucleotide sequence ID" value="XM_066844134.1"/>
</dbReference>
<comment type="caution">
    <text evidence="2">The sequence shown here is derived from an EMBL/GenBank/DDBJ whole genome shotgun (WGS) entry which is preliminary data.</text>
</comment>
<accession>A0ABR1QE61</accession>
<dbReference type="GeneID" id="92077196"/>
<dbReference type="Proteomes" id="UP001391051">
    <property type="component" value="Unassembled WGS sequence"/>
</dbReference>
<organism evidence="2 3">
    <name type="scientific">Apiospora aurea</name>
    <dbReference type="NCBI Taxonomy" id="335848"/>
    <lineage>
        <taxon>Eukaryota</taxon>
        <taxon>Fungi</taxon>
        <taxon>Dikarya</taxon>
        <taxon>Ascomycota</taxon>
        <taxon>Pezizomycotina</taxon>
        <taxon>Sordariomycetes</taxon>
        <taxon>Xylariomycetidae</taxon>
        <taxon>Amphisphaeriales</taxon>
        <taxon>Apiosporaceae</taxon>
        <taxon>Apiospora</taxon>
    </lineage>
</organism>
<name>A0ABR1QE61_9PEZI</name>
<evidence type="ECO:0000256" key="1">
    <source>
        <dbReference type="SAM" id="MobiDB-lite"/>
    </source>
</evidence>
<gene>
    <name evidence="2" type="ORF">PG986_007912</name>
</gene>
<proteinExistence type="predicted"/>
<reference evidence="2 3" key="1">
    <citation type="submission" date="2023-01" db="EMBL/GenBank/DDBJ databases">
        <title>Analysis of 21 Apiospora genomes using comparative genomics revels a genus with tremendous synthesis potential of carbohydrate active enzymes and secondary metabolites.</title>
        <authorList>
            <person name="Sorensen T."/>
        </authorList>
    </citation>
    <scope>NUCLEOTIDE SEQUENCE [LARGE SCALE GENOMIC DNA]</scope>
    <source>
        <strain evidence="2 3">CBS 24483</strain>
    </source>
</reference>
<sequence>MNWQKRNTSRQAVTLTHMRGGGRADESVYQITFVPVVQLCFEDDRYFDRFWGTGPAGWLGIPMRRAEPPADQGPDDACGEASSSRME</sequence>
<protein>
    <submittedName>
        <fullName evidence="2">Uncharacterized protein</fullName>
    </submittedName>
</protein>